<keyword evidence="8" id="KW-0285">Flavoprotein</keyword>
<dbReference type="Pfam" id="PF01180">
    <property type="entry name" value="DHO_dh"/>
    <property type="match status" value="1"/>
</dbReference>
<dbReference type="GO" id="GO:0044205">
    <property type="term" value="P:'de novo' UMP biosynthetic process"/>
    <property type="evidence" value="ECO:0007669"/>
    <property type="project" value="UniProtKB-UniPathway"/>
</dbReference>
<dbReference type="Proteomes" id="UP000056905">
    <property type="component" value="Chromosome"/>
</dbReference>
<dbReference type="UniPathway" id="UPA00070">
    <property type="reaction ID" value="UER00946"/>
</dbReference>
<proteinExistence type="inferred from homology"/>
<dbReference type="InterPro" id="IPR050074">
    <property type="entry name" value="DHO_dehydrogenase"/>
</dbReference>
<dbReference type="NCBIfam" id="TIGR01036">
    <property type="entry name" value="pyrD_sub2"/>
    <property type="match status" value="1"/>
</dbReference>
<comment type="function">
    <text evidence="2">Catalyzes the conversion of dihydroorotate to orotate with quinone as electron acceptor.</text>
</comment>
<comment type="similarity">
    <text evidence="5">Belongs to the dihydroorotate dehydrogenase family. Type 2 subfamily.</text>
</comment>
<protein>
    <recommendedName>
        <fullName evidence="7 14">Dihydroorotate dehydrogenase (quinone)</fullName>
        <ecNumber evidence="6 14">1.3.5.2</ecNumber>
    </recommendedName>
</protein>
<dbReference type="InterPro" id="IPR005720">
    <property type="entry name" value="Dihydroorotate_DH_cat"/>
</dbReference>
<dbReference type="NCBIfam" id="NF003652">
    <property type="entry name" value="PRK05286.2-5"/>
    <property type="match status" value="1"/>
</dbReference>
<dbReference type="InterPro" id="IPR012135">
    <property type="entry name" value="Dihydroorotate_DH_1_2"/>
</dbReference>
<dbReference type="GO" id="GO:0006207">
    <property type="term" value="P:'de novo' pyrimidine nucleobase biosynthetic process"/>
    <property type="evidence" value="ECO:0007669"/>
    <property type="project" value="UniProtKB-UniRule"/>
</dbReference>
<evidence type="ECO:0000256" key="6">
    <source>
        <dbReference type="ARBA" id="ARBA00012791"/>
    </source>
</evidence>
<dbReference type="NCBIfam" id="NF003645">
    <property type="entry name" value="PRK05286.1-2"/>
    <property type="match status" value="1"/>
</dbReference>
<dbReference type="Gene3D" id="3.20.20.70">
    <property type="entry name" value="Aldolase class I"/>
    <property type="match status" value="1"/>
</dbReference>
<evidence type="ECO:0000256" key="13">
    <source>
        <dbReference type="ARBA" id="ARBA00048639"/>
    </source>
</evidence>
<evidence type="ECO:0000256" key="2">
    <source>
        <dbReference type="ARBA" id="ARBA00003125"/>
    </source>
</evidence>
<dbReference type="KEGG" id="chq:AQ619_02440"/>
<dbReference type="InterPro" id="IPR001295">
    <property type="entry name" value="Dihydroorotate_DH_CS"/>
</dbReference>
<comment type="subcellular location">
    <subcellularLocation>
        <location evidence="3">Membrane</location>
    </subcellularLocation>
</comment>
<keyword evidence="11" id="KW-0560">Oxidoreductase</keyword>
<comment type="pathway">
    <text evidence="4">Pyrimidine metabolism; UMP biosynthesis via de novo pathway; orotate from (S)-dihydroorotate (quinone route): step 1/1.</text>
</comment>
<comment type="catalytic activity">
    <reaction evidence="13">
        <text>(S)-dihydroorotate + a quinone = orotate + a quinol</text>
        <dbReference type="Rhea" id="RHEA:30187"/>
        <dbReference type="ChEBI" id="CHEBI:24646"/>
        <dbReference type="ChEBI" id="CHEBI:30839"/>
        <dbReference type="ChEBI" id="CHEBI:30864"/>
        <dbReference type="ChEBI" id="CHEBI:132124"/>
        <dbReference type="EC" id="1.3.5.2"/>
    </reaction>
</comment>
<dbReference type="PROSITE" id="PS00912">
    <property type="entry name" value="DHODEHASE_2"/>
    <property type="match status" value="1"/>
</dbReference>
<evidence type="ECO:0000256" key="11">
    <source>
        <dbReference type="ARBA" id="ARBA00023002"/>
    </source>
</evidence>
<reference evidence="16 17" key="1">
    <citation type="submission" date="2015-10" db="EMBL/GenBank/DDBJ databases">
        <title>Conservation of the essential genome among Caulobacter and Brevundimonas species.</title>
        <authorList>
            <person name="Scott D."/>
            <person name="Ely B."/>
        </authorList>
    </citation>
    <scope>NUCLEOTIDE SEQUENCE [LARGE SCALE GENOMIC DNA]</scope>
    <source>
        <strain evidence="16 17">CB4</strain>
    </source>
</reference>
<comment type="cofactor">
    <cofactor evidence="1">
        <name>FMN</name>
        <dbReference type="ChEBI" id="CHEBI:58210"/>
    </cofactor>
</comment>
<dbReference type="EMBL" id="CP013002">
    <property type="protein sequence ID" value="ALL12312.1"/>
    <property type="molecule type" value="Genomic_DNA"/>
</dbReference>
<gene>
    <name evidence="16" type="ORF">AQ619_02440</name>
</gene>
<evidence type="ECO:0000256" key="3">
    <source>
        <dbReference type="ARBA" id="ARBA00004370"/>
    </source>
</evidence>
<dbReference type="CDD" id="cd04738">
    <property type="entry name" value="DHOD_2_like"/>
    <property type="match status" value="1"/>
</dbReference>
<dbReference type="AlphaFoldDB" id="A0A0P0NWS8"/>
<feature type="domain" description="Dihydroorotate dehydrogenase catalytic" evidence="15">
    <location>
        <begin position="43"/>
        <end position="337"/>
    </location>
</feature>
<evidence type="ECO:0000313" key="16">
    <source>
        <dbReference type="EMBL" id="ALL12312.1"/>
    </source>
</evidence>
<sequence>MSLHDLAARALHAFDPEDAHGLAIMGLKAGLGPRDSGPDDLSLSITLAGMTLSSCVGLAAGFDKNAEVPDAMLAAGFGFVEAGTVTPLPQAGNPRPRLFRLTQDQAVINRMGFNNEGLEAFAGRLARRQGRRGFVGANIGANKDATDRIQDYVTGLTRLWGLSDYFTANISSPNTPGLRALQTRAALEELLGRLAETRLSLKTASGRDYPIFLKVAPDLEDGEVEAIVETVVASGLDGIIVSNTTIARPDSLRSADRGETGGLSGAPLLEPSTAVLKRFHAAAAGRTALIGAGGIADGAGAYAKIRAGARAVQLYSALVYGGPGLVVRIKHDLAARLRADGFASVEDAVGAG</sequence>
<dbReference type="RefSeq" id="WP_062143761.1">
    <property type="nucleotide sequence ID" value="NZ_CP013002.1"/>
</dbReference>
<dbReference type="PANTHER" id="PTHR48109:SF4">
    <property type="entry name" value="DIHYDROOROTATE DEHYDROGENASE (QUINONE), MITOCHONDRIAL"/>
    <property type="match status" value="1"/>
</dbReference>
<dbReference type="STRING" id="69395.AQ619_02440"/>
<evidence type="ECO:0000313" key="17">
    <source>
        <dbReference type="Proteomes" id="UP000056905"/>
    </source>
</evidence>
<evidence type="ECO:0000256" key="9">
    <source>
        <dbReference type="ARBA" id="ARBA00022643"/>
    </source>
</evidence>
<dbReference type="GO" id="GO:0106430">
    <property type="term" value="F:dihydroorotate dehydrogenase (quinone) activity"/>
    <property type="evidence" value="ECO:0007669"/>
    <property type="project" value="UniProtKB-EC"/>
</dbReference>
<dbReference type="PIRSF" id="PIRSF000164">
    <property type="entry name" value="DHO_oxidase"/>
    <property type="match status" value="1"/>
</dbReference>
<evidence type="ECO:0000256" key="1">
    <source>
        <dbReference type="ARBA" id="ARBA00001917"/>
    </source>
</evidence>
<organism evidence="16 17">
    <name type="scientific">Caulobacter henricii</name>
    <dbReference type="NCBI Taxonomy" id="69395"/>
    <lineage>
        <taxon>Bacteria</taxon>
        <taxon>Pseudomonadati</taxon>
        <taxon>Pseudomonadota</taxon>
        <taxon>Alphaproteobacteria</taxon>
        <taxon>Caulobacterales</taxon>
        <taxon>Caulobacteraceae</taxon>
        <taxon>Caulobacter</taxon>
    </lineage>
</organism>
<keyword evidence="9" id="KW-0288">FMN</keyword>
<keyword evidence="12" id="KW-0472">Membrane</keyword>
<dbReference type="OrthoDB" id="9802377at2"/>
<dbReference type="GO" id="GO:0005737">
    <property type="term" value="C:cytoplasm"/>
    <property type="evidence" value="ECO:0007669"/>
    <property type="project" value="InterPro"/>
</dbReference>
<dbReference type="SUPFAM" id="SSF51395">
    <property type="entry name" value="FMN-linked oxidoreductases"/>
    <property type="match status" value="1"/>
</dbReference>
<evidence type="ECO:0000256" key="12">
    <source>
        <dbReference type="ARBA" id="ARBA00023136"/>
    </source>
</evidence>
<accession>A0A0P0NWS8</accession>
<dbReference type="InterPro" id="IPR005719">
    <property type="entry name" value="Dihydroorotate_DH_2"/>
</dbReference>
<dbReference type="PANTHER" id="PTHR48109">
    <property type="entry name" value="DIHYDROOROTATE DEHYDROGENASE (QUINONE), MITOCHONDRIAL-RELATED"/>
    <property type="match status" value="1"/>
</dbReference>
<dbReference type="InterPro" id="IPR013785">
    <property type="entry name" value="Aldolase_TIM"/>
</dbReference>
<evidence type="ECO:0000256" key="10">
    <source>
        <dbReference type="ARBA" id="ARBA00022975"/>
    </source>
</evidence>
<name>A0A0P0NWS8_9CAUL</name>
<evidence type="ECO:0000256" key="5">
    <source>
        <dbReference type="ARBA" id="ARBA00005359"/>
    </source>
</evidence>
<evidence type="ECO:0000256" key="4">
    <source>
        <dbReference type="ARBA" id="ARBA00005161"/>
    </source>
</evidence>
<evidence type="ECO:0000256" key="7">
    <source>
        <dbReference type="ARBA" id="ARBA00018366"/>
    </source>
</evidence>
<keyword evidence="17" id="KW-1185">Reference proteome</keyword>
<evidence type="ECO:0000256" key="14">
    <source>
        <dbReference type="NCBIfam" id="TIGR01036"/>
    </source>
</evidence>
<keyword evidence="10" id="KW-0665">Pyrimidine biosynthesis</keyword>
<dbReference type="GO" id="GO:0016020">
    <property type="term" value="C:membrane"/>
    <property type="evidence" value="ECO:0007669"/>
    <property type="project" value="UniProtKB-SubCell"/>
</dbReference>
<evidence type="ECO:0000256" key="8">
    <source>
        <dbReference type="ARBA" id="ARBA00022630"/>
    </source>
</evidence>
<dbReference type="EC" id="1.3.5.2" evidence="6 14"/>
<evidence type="ECO:0000259" key="15">
    <source>
        <dbReference type="Pfam" id="PF01180"/>
    </source>
</evidence>
<dbReference type="PROSITE" id="PS00911">
    <property type="entry name" value="DHODEHASE_1"/>
    <property type="match status" value="1"/>
</dbReference>